<sequence length="197" mass="21808">MAAVAVSNWAIQGTSSNHIVGDVLCAATRDKRPKRIVITPNTLPPPEQGCRTKATMWATGRTLITFTGGAELTDQYLAMLAGLGWMITVFGGLTERQEGRILEVDGSGSIQTFLHLAQKRVVTTVATQCLEWLPYVRIDELYLYHEDDQWIKASDCVEGTATTGKLISNVITWTFVRRGVIHVTVLQRQITDNMRSS</sequence>
<keyword evidence="2" id="KW-1185">Reference proteome</keyword>
<comment type="caution">
    <text evidence="1">The sequence shown here is derived from an EMBL/GenBank/DDBJ whole genome shotgun (WGS) entry which is preliminary data.</text>
</comment>
<dbReference type="OrthoDB" id="146884at2759"/>
<name>A0A225W8F4_9STRA</name>
<proteinExistence type="predicted"/>
<evidence type="ECO:0000313" key="1">
    <source>
        <dbReference type="EMBL" id="OWZ13664.1"/>
    </source>
</evidence>
<reference evidence="2" key="1">
    <citation type="submission" date="2017-03" db="EMBL/GenBank/DDBJ databases">
        <title>Phytopthora megakarya and P. palmivora, two closely related causual agents of cacao black pod achieved similar genome size and gene model numbers by different mechanisms.</title>
        <authorList>
            <person name="Ali S."/>
            <person name="Shao J."/>
            <person name="Larry D.J."/>
            <person name="Kronmiller B."/>
            <person name="Shen D."/>
            <person name="Strem M.D."/>
            <person name="Melnick R.L."/>
            <person name="Guiltinan M.J."/>
            <person name="Tyler B.M."/>
            <person name="Meinhardt L.W."/>
            <person name="Bailey B.A."/>
        </authorList>
    </citation>
    <scope>NUCLEOTIDE SEQUENCE [LARGE SCALE GENOMIC DNA]</scope>
    <source>
        <strain evidence="2">zdho120</strain>
    </source>
</reference>
<evidence type="ECO:0000313" key="2">
    <source>
        <dbReference type="Proteomes" id="UP000198211"/>
    </source>
</evidence>
<gene>
    <name evidence="1" type="ORF">PHMEG_00012969</name>
</gene>
<protein>
    <submittedName>
        <fullName evidence="1">Uncharacterized protein</fullName>
    </submittedName>
</protein>
<dbReference type="EMBL" id="NBNE01001521">
    <property type="protein sequence ID" value="OWZ13664.1"/>
    <property type="molecule type" value="Genomic_DNA"/>
</dbReference>
<dbReference type="Proteomes" id="UP000198211">
    <property type="component" value="Unassembled WGS sequence"/>
</dbReference>
<dbReference type="AlphaFoldDB" id="A0A225W8F4"/>
<organism evidence="1 2">
    <name type="scientific">Phytophthora megakarya</name>
    <dbReference type="NCBI Taxonomy" id="4795"/>
    <lineage>
        <taxon>Eukaryota</taxon>
        <taxon>Sar</taxon>
        <taxon>Stramenopiles</taxon>
        <taxon>Oomycota</taxon>
        <taxon>Peronosporomycetes</taxon>
        <taxon>Peronosporales</taxon>
        <taxon>Peronosporaceae</taxon>
        <taxon>Phytophthora</taxon>
    </lineage>
</organism>
<accession>A0A225W8F4</accession>